<dbReference type="Gene3D" id="3.30.565.10">
    <property type="entry name" value="Histidine kinase-like ATPase, C-terminal domain"/>
    <property type="match status" value="1"/>
</dbReference>
<proteinExistence type="predicted"/>
<dbReference type="Proteomes" id="UP000541969">
    <property type="component" value="Unassembled WGS sequence"/>
</dbReference>
<feature type="domain" description="Histidine kinase/HSP90-like ATPase" evidence="2">
    <location>
        <begin position="37"/>
        <end position="133"/>
    </location>
</feature>
<keyword evidence="3" id="KW-0418">Kinase</keyword>
<dbReference type="Pfam" id="PF13581">
    <property type="entry name" value="HATPase_c_2"/>
    <property type="match status" value="1"/>
</dbReference>
<evidence type="ECO:0000259" key="2">
    <source>
        <dbReference type="Pfam" id="PF13581"/>
    </source>
</evidence>
<dbReference type="EMBL" id="JACBZT010000001">
    <property type="protein sequence ID" value="NYJ08812.1"/>
    <property type="molecule type" value="Genomic_DNA"/>
</dbReference>
<dbReference type="AlphaFoldDB" id="A0A853CQQ3"/>
<organism evidence="3 4">
    <name type="scientific">Petropleomorpha daqingensis</name>
    <dbReference type="NCBI Taxonomy" id="2026353"/>
    <lineage>
        <taxon>Bacteria</taxon>
        <taxon>Bacillati</taxon>
        <taxon>Actinomycetota</taxon>
        <taxon>Actinomycetes</taxon>
        <taxon>Geodermatophilales</taxon>
        <taxon>Geodermatophilaceae</taxon>
        <taxon>Petropleomorpha</taxon>
    </lineage>
</organism>
<keyword evidence="4" id="KW-1185">Reference proteome</keyword>
<comment type="caution">
    <text evidence="3">The sequence shown here is derived from an EMBL/GenBank/DDBJ whole genome shotgun (WGS) entry which is preliminary data.</text>
</comment>
<sequence>MPRVPAAGGTTKGGRMADSRGAPAQDGRRAERLELRVPTTPTQLPAVRAMAGDLAMRMDYDLDSVEDLRLAVDEACATLALVAATDARLTVVFETTRSGLHIDAWVPTDEGTDVPRDGFGWAVLQTLVDNVEGRPATQADVHGGNGTAEPVAVISMDKYLPGQRPPEAVAQIGQNLSVQQ</sequence>
<evidence type="ECO:0000313" key="3">
    <source>
        <dbReference type="EMBL" id="NYJ08812.1"/>
    </source>
</evidence>
<name>A0A853CQQ3_9ACTN</name>
<protein>
    <submittedName>
        <fullName evidence="3">Serine/threonine-protein kinase RsbW</fullName>
        <ecNumber evidence="3">2.7.11.1</ecNumber>
    </submittedName>
</protein>
<keyword evidence="3" id="KW-0808">Transferase</keyword>
<accession>A0A853CQQ3</accession>
<reference evidence="3 4" key="1">
    <citation type="submission" date="2020-07" db="EMBL/GenBank/DDBJ databases">
        <title>Sequencing the genomes of 1000 actinobacteria strains.</title>
        <authorList>
            <person name="Klenk H.-P."/>
        </authorList>
    </citation>
    <scope>NUCLEOTIDE SEQUENCE [LARGE SCALE GENOMIC DNA]</scope>
    <source>
        <strain evidence="3 4">DSM 104001</strain>
    </source>
</reference>
<dbReference type="EC" id="2.7.11.1" evidence="3"/>
<dbReference type="GO" id="GO:0004674">
    <property type="term" value="F:protein serine/threonine kinase activity"/>
    <property type="evidence" value="ECO:0007669"/>
    <property type="project" value="UniProtKB-EC"/>
</dbReference>
<feature type="region of interest" description="Disordered" evidence="1">
    <location>
        <begin position="1"/>
        <end position="28"/>
    </location>
</feature>
<evidence type="ECO:0000313" key="4">
    <source>
        <dbReference type="Proteomes" id="UP000541969"/>
    </source>
</evidence>
<evidence type="ECO:0000256" key="1">
    <source>
        <dbReference type="SAM" id="MobiDB-lite"/>
    </source>
</evidence>
<gene>
    <name evidence="3" type="ORF">GGQ55_005090</name>
</gene>
<dbReference type="InterPro" id="IPR036890">
    <property type="entry name" value="HATPase_C_sf"/>
</dbReference>
<dbReference type="RefSeq" id="WP_366490253.1">
    <property type="nucleotide sequence ID" value="NZ_JACBZT010000001.1"/>
</dbReference>
<dbReference type="InterPro" id="IPR003594">
    <property type="entry name" value="HATPase_dom"/>
</dbReference>